<gene>
    <name evidence="2" type="ORF">FZD51_01355</name>
</gene>
<dbReference type="Pfam" id="PF02698">
    <property type="entry name" value="DUF218"/>
    <property type="match status" value="1"/>
</dbReference>
<dbReference type="EMBL" id="VTER01000001">
    <property type="protein sequence ID" value="TYS52120.1"/>
    <property type="molecule type" value="Genomic_DNA"/>
</dbReference>
<proteinExistence type="predicted"/>
<dbReference type="GO" id="GO:0005886">
    <property type="term" value="C:plasma membrane"/>
    <property type="evidence" value="ECO:0007669"/>
    <property type="project" value="TreeGrafter"/>
</dbReference>
<protein>
    <submittedName>
        <fullName evidence="2">YdcF family protein</fullName>
    </submittedName>
</protein>
<accession>A0A5D4RMB3</accession>
<dbReference type="InterPro" id="IPR014729">
    <property type="entry name" value="Rossmann-like_a/b/a_fold"/>
</dbReference>
<dbReference type="Gene3D" id="3.40.50.620">
    <property type="entry name" value="HUPs"/>
    <property type="match status" value="1"/>
</dbReference>
<organism evidence="2 3">
    <name type="scientific">Bacillus infantis</name>
    <dbReference type="NCBI Taxonomy" id="324767"/>
    <lineage>
        <taxon>Bacteria</taxon>
        <taxon>Bacillati</taxon>
        <taxon>Bacillota</taxon>
        <taxon>Bacilli</taxon>
        <taxon>Bacillales</taxon>
        <taxon>Bacillaceae</taxon>
        <taxon>Bacillus</taxon>
    </lineage>
</organism>
<dbReference type="InterPro" id="IPR051599">
    <property type="entry name" value="Cell_Envelope_Assoc"/>
</dbReference>
<dbReference type="AlphaFoldDB" id="A0A5D4RMB3"/>
<dbReference type="PANTHER" id="PTHR30336:SF20">
    <property type="entry name" value="DUF218 DOMAIN-CONTAINING PROTEIN"/>
    <property type="match status" value="1"/>
</dbReference>
<evidence type="ECO:0000313" key="3">
    <source>
        <dbReference type="Proteomes" id="UP000322139"/>
    </source>
</evidence>
<sequence length="206" mass="23130">MKTLISKLDFNQLSDRQIGDLLYKNTADDKKSGECIFVLGSSKAVEYRLPKALELYNSGRAGKLLFSGGVVWAPSRLCEAELLKEKALALGIPAADILIENQSLHTKENVLASLLVLDREFNLHKIKRILVVTASCHIRRAYLAMKTYMPDWIEYSLCPVDDIHTKEGNWQLSEGGRLRAKGEAEKLIYYVKQGIITDTEVEISDS</sequence>
<dbReference type="CDD" id="cd06259">
    <property type="entry name" value="YdcF-like"/>
    <property type="match status" value="1"/>
</dbReference>
<reference evidence="2 3" key="1">
    <citation type="submission" date="2019-08" db="EMBL/GenBank/DDBJ databases">
        <title>Bacillus genomes from the desert of Cuatro Cienegas, Coahuila.</title>
        <authorList>
            <person name="Olmedo-Alvarez G."/>
        </authorList>
    </citation>
    <scope>NUCLEOTIDE SEQUENCE [LARGE SCALE GENOMIC DNA]</scope>
    <source>
        <strain evidence="2 3">CH446_14T</strain>
    </source>
</reference>
<name>A0A5D4RMB3_9BACI</name>
<comment type="caution">
    <text evidence="2">The sequence shown here is derived from an EMBL/GenBank/DDBJ whole genome shotgun (WGS) entry which is preliminary data.</text>
</comment>
<dbReference type="RefSeq" id="WP_148973100.1">
    <property type="nucleotide sequence ID" value="NZ_JBNIKT010000008.1"/>
</dbReference>
<dbReference type="PANTHER" id="PTHR30336">
    <property type="entry name" value="INNER MEMBRANE PROTEIN, PROBABLE PERMEASE"/>
    <property type="match status" value="1"/>
</dbReference>
<feature type="domain" description="DUF218" evidence="1">
    <location>
        <begin position="35"/>
        <end position="148"/>
    </location>
</feature>
<evidence type="ECO:0000313" key="2">
    <source>
        <dbReference type="EMBL" id="TYS52120.1"/>
    </source>
</evidence>
<evidence type="ECO:0000259" key="1">
    <source>
        <dbReference type="Pfam" id="PF02698"/>
    </source>
</evidence>
<dbReference type="InterPro" id="IPR003848">
    <property type="entry name" value="DUF218"/>
</dbReference>
<dbReference type="Proteomes" id="UP000322139">
    <property type="component" value="Unassembled WGS sequence"/>
</dbReference>